<keyword evidence="4" id="KW-0472">Membrane</keyword>
<dbReference type="GO" id="GO:0007040">
    <property type="term" value="P:lysosome organization"/>
    <property type="evidence" value="ECO:0007669"/>
    <property type="project" value="TreeGrafter"/>
</dbReference>
<dbReference type="InterPro" id="IPR003492">
    <property type="entry name" value="Battenin_disease_Cln3"/>
</dbReference>
<evidence type="ECO:0000313" key="6">
    <source>
        <dbReference type="EMBL" id="EPB74082.1"/>
    </source>
</evidence>
<proteinExistence type="inferred from homology"/>
<dbReference type="AlphaFoldDB" id="A0A0D6M2F6"/>
<dbReference type="GO" id="GO:0005765">
    <property type="term" value="C:lysosomal membrane"/>
    <property type="evidence" value="ECO:0007669"/>
    <property type="project" value="UniProtKB-SubCell"/>
</dbReference>
<dbReference type="PANTHER" id="PTHR10981">
    <property type="entry name" value="BATTENIN"/>
    <property type="match status" value="1"/>
</dbReference>
<comment type="subcellular location">
    <subcellularLocation>
        <location evidence="1">Endomembrane system</location>
        <topology evidence="1">Multi-pass membrane protein</topology>
    </subcellularLocation>
    <subcellularLocation>
        <location evidence="5">Lysosome membrane</location>
        <topology evidence="5">Multi-pass membrane protein</topology>
    </subcellularLocation>
</comment>
<accession>A0A0D6M2F6</accession>
<dbReference type="EMBL" id="KE124957">
    <property type="protein sequence ID" value="EPB74082.1"/>
    <property type="molecule type" value="Genomic_DNA"/>
</dbReference>
<evidence type="ECO:0000256" key="4">
    <source>
        <dbReference type="ARBA" id="ARBA00023136"/>
    </source>
</evidence>
<keyword evidence="5" id="KW-0458">Lysosome</keyword>
<evidence type="ECO:0000256" key="2">
    <source>
        <dbReference type="ARBA" id="ARBA00022692"/>
    </source>
</evidence>
<comment type="similarity">
    <text evidence="5">Belongs to the battenin family.</text>
</comment>
<keyword evidence="2" id="KW-0812">Transmembrane</keyword>
<dbReference type="PRINTS" id="PR01315">
    <property type="entry name" value="BATTENIN"/>
</dbReference>
<dbReference type="PANTHER" id="PTHR10981:SF8">
    <property type="entry name" value="BATTENIN"/>
    <property type="match status" value="1"/>
</dbReference>
<reference evidence="6 7" key="1">
    <citation type="submission" date="2013-05" db="EMBL/GenBank/DDBJ databases">
        <title>Draft genome of the parasitic nematode Anyclostoma ceylanicum.</title>
        <authorList>
            <person name="Mitreva M."/>
        </authorList>
    </citation>
    <scope>NUCLEOTIDE SEQUENCE [LARGE SCALE GENOMIC DNA]</scope>
</reference>
<dbReference type="GO" id="GO:0051453">
    <property type="term" value="P:regulation of intracellular pH"/>
    <property type="evidence" value="ECO:0007669"/>
    <property type="project" value="TreeGrafter"/>
</dbReference>
<organism evidence="6 7">
    <name type="scientific">Ancylostoma ceylanicum</name>
    <dbReference type="NCBI Taxonomy" id="53326"/>
    <lineage>
        <taxon>Eukaryota</taxon>
        <taxon>Metazoa</taxon>
        <taxon>Ecdysozoa</taxon>
        <taxon>Nematoda</taxon>
        <taxon>Chromadorea</taxon>
        <taxon>Rhabditida</taxon>
        <taxon>Rhabditina</taxon>
        <taxon>Rhabditomorpha</taxon>
        <taxon>Strongyloidea</taxon>
        <taxon>Ancylostomatidae</taxon>
        <taxon>Ancylostomatinae</taxon>
        <taxon>Ancylostoma</taxon>
    </lineage>
</organism>
<dbReference type="GO" id="GO:0012505">
    <property type="term" value="C:endomembrane system"/>
    <property type="evidence" value="ECO:0007669"/>
    <property type="project" value="UniProtKB-SubCell"/>
</dbReference>
<sequence>MIPLSFVYIGEYLINQGVTQLVIFNCHEGFHLTLGAQYRWYQVLYQLGVFISRSSVKLFALPTWSLYLLPVLQVPADVREYSLSVATVGDSIGINFAGFMSIPIHNFICARPMPSVR</sequence>
<evidence type="ECO:0000256" key="3">
    <source>
        <dbReference type="ARBA" id="ARBA00022989"/>
    </source>
</evidence>
<dbReference type="Pfam" id="PF02487">
    <property type="entry name" value="CLN3"/>
    <property type="match status" value="1"/>
</dbReference>
<name>A0A0D6M2F6_9BILA</name>
<dbReference type="Proteomes" id="UP000054495">
    <property type="component" value="Unassembled WGS sequence"/>
</dbReference>
<keyword evidence="7" id="KW-1185">Reference proteome</keyword>
<keyword evidence="3" id="KW-1133">Transmembrane helix</keyword>
<evidence type="ECO:0000256" key="1">
    <source>
        <dbReference type="ARBA" id="ARBA00004127"/>
    </source>
</evidence>
<gene>
    <name evidence="6" type="ORF">ANCCEY_06809</name>
</gene>
<evidence type="ECO:0000313" key="7">
    <source>
        <dbReference type="Proteomes" id="UP000054495"/>
    </source>
</evidence>
<evidence type="ECO:0000256" key="5">
    <source>
        <dbReference type="RuleBase" id="RU361113"/>
    </source>
</evidence>
<protein>
    <recommendedName>
        <fullName evidence="5">Battenin</fullName>
    </recommendedName>
</protein>